<dbReference type="Proteomes" id="UP001156691">
    <property type="component" value="Unassembled WGS sequence"/>
</dbReference>
<reference evidence="3" key="1">
    <citation type="journal article" date="2019" name="Int. J. Syst. Evol. Microbiol.">
        <title>The Global Catalogue of Microorganisms (GCM) 10K type strain sequencing project: providing services to taxonomists for standard genome sequencing and annotation.</title>
        <authorList>
            <consortium name="The Broad Institute Genomics Platform"/>
            <consortium name="The Broad Institute Genome Sequencing Center for Infectious Disease"/>
            <person name="Wu L."/>
            <person name="Ma J."/>
        </authorList>
    </citation>
    <scope>NUCLEOTIDE SEQUENCE [LARGE SCALE GENOMIC DNA]</scope>
    <source>
        <strain evidence="3">NBRC 112416</strain>
    </source>
</reference>
<dbReference type="EMBL" id="BSNS01000023">
    <property type="protein sequence ID" value="GLQ57277.1"/>
    <property type="molecule type" value="Genomic_DNA"/>
</dbReference>
<proteinExistence type="predicted"/>
<evidence type="ECO:0008006" key="4">
    <source>
        <dbReference type="Google" id="ProtNLM"/>
    </source>
</evidence>
<keyword evidence="3" id="KW-1185">Reference proteome</keyword>
<sequence length="99" mass="10895">MRRGLPFPIQLGAMAAIGFAGMFALNWATTDAVGAAQTLLGQPSTDCRIKGNISHGGSRIYHLPGQDYYYVTQIRPEYGERWFCSEAEALAAGWRRSKV</sequence>
<evidence type="ECO:0000256" key="1">
    <source>
        <dbReference type="SAM" id="Phobius"/>
    </source>
</evidence>
<keyword evidence="1" id="KW-1133">Transmembrane helix</keyword>
<organism evidence="2 3">
    <name type="scientific">Devosia nitrariae</name>
    <dbReference type="NCBI Taxonomy" id="2071872"/>
    <lineage>
        <taxon>Bacteria</taxon>
        <taxon>Pseudomonadati</taxon>
        <taxon>Pseudomonadota</taxon>
        <taxon>Alphaproteobacteria</taxon>
        <taxon>Hyphomicrobiales</taxon>
        <taxon>Devosiaceae</taxon>
        <taxon>Devosia</taxon>
    </lineage>
</organism>
<evidence type="ECO:0000313" key="2">
    <source>
        <dbReference type="EMBL" id="GLQ57277.1"/>
    </source>
</evidence>
<name>A0ABQ5WBQ5_9HYPH</name>
<feature type="transmembrane region" description="Helical" evidence="1">
    <location>
        <begin position="7"/>
        <end position="28"/>
    </location>
</feature>
<gene>
    <name evidence="2" type="ORF">GCM10010862_45360</name>
</gene>
<keyword evidence="1" id="KW-0812">Transmembrane</keyword>
<evidence type="ECO:0000313" key="3">
    <source>
        <dbReference type="Proteomes" id="UP001156691"/>
    </source>
</evidence>
<accession>A0ABQ5WBQ5</accession>
<dbReference type="RefSeq" id="WP_284342667.1">
    <property type="nucleotide sequence ID" value="NZ_BSNS01000023.1"/>
</dbReference>
<comment type="caution">
    <text evidence="2">The sequence shown here is derived from an EMBL/GenBank/DDBJ whole genome shotgun (WGS) entry which is preliminary data.</text>
</comment>
<keyword evidence="1" id="KW-0472">Membrane</keyword>
<protein>
    <recommendedName>
        <fullName evidence="4">Succinoglycan biosynthesis protein exoi</fullName>
    </recommendedName>
</protein>